<keyword evidence="2" id="KW-1185">Reference proteome</keyword>
<name>A0A8J3DR33_9HYPH</name>
<sequence>MMTADFLHPIKVRCAVDNNVRTIDDISSMKAFLDAWPAERRGPVFNCAMNCCQGSMSGHISVEDARRSFVSFARITNILIDGGDDTVAAQGTMRTPHLPMAH</sequence>
<dbReference type="EMBL" id="BMZO01000004">
    <property type="protein sequence ID" value="GHC68530.1"/>
    <property type="molecule type" value="Genomic_DNA"/>
</dbReference>
<gene>
    <name evidence="1" type="ORF">GCM10010136_13330</name>
</gene>
<proteinExistence type="predicted"/>
<dbReference type="InterPro" id="IPR010385">
    <property type="entry name" value="DUF982"/>
</dbReference>
<reference evidence="1" key="1">
    <citation type="journal article" date="2014" name="Int. J. Syst. Evol. Microbiol.">
        <title>Complete genome sequence of Corynebacterium casei LMG S-19264T (=DSM 44701T), isolated from a smear-ripened cheese.</title>
        <authorList>
            <consortium name="US DOE Joint Genome Institute (JGI-PGF)"/>
            <person name="Walter F."/>
            <person name="Albersmeier A."/>
            <person name="Kalinowski J."/>
            <person name="Ruckert C."/>
        </authorList>
    </citation>
    <scope>NUCLEOTIDE SEQUENCE</scope>
    <source>
        <strain evidence="1">KCTC 42097</strain>
    </source>
</reference>
<dbReference type="Pfam" id="PF06169">
    <property type="entry name" value="DUF982"/>
    <property type="match status" value="1"/>
</dbReference>
<dbReference type="Gene3D" id="6.10.250.730">
    <property type="match status" value="1"/>
</dbReference>
<reference evidence="1" key="2">
    <citation type="submission" date="2020-09" db="EMBL/GenBank/DDBJ databases">
        <authorList>
            <person name="Sun Q."/>
            <person name="Kim S."/>
        </authorList>
    </citation>
    <scope>NUCLEOTIDE SEQUENCE</scope>
    <source>
        <strain evidence="1">KCTC 42097</strain>
    </source>
</reference>
<accession>A0A8J3DR33</accession>
<comment type="caution">
    <text evidence="1">The sequence shown here is derived from an EMBL/GenBank/DDBJ whole genome shotgun (WGS) entry which is preliminary data.</text>
</comment>
<organism evidence="1 2">
    <name type="scientific">Limoniibacter endophyticus</name>
    <dbReference type="NCBI Taxonomy" id="1565040"/>
    <lineage>
        <taxon>Bacteria</taxon>
        <taxon>Pseudomonadati</taxon>
        <taxon>Pseudomonadota</taxon>
        <taxon>Alphaproteobacteria</taxon>
        <taxon>Hyphomicrobiales</taxon>
        <taxon>Bartonellaceae</taxon>
        <taxon>Limoniibacter</taxon>
    </lineage>
</organism>
<dbReference type="Proteomes" id="UP000641137">
    <property type="component" value="Unassembled WGS sequence"/>
</dbReference>
<dbReference type="AlphaFoldDB" id="A0A8J3DR33"/>
<evidence type="ECO:0000313" key="2">
    <source>
        <dbReference type="Proteomes" id="UP000641137"/>
    </source>
</evidence>
<evidence type="ECO:0000313" key="1">
    <source>
        <dbReference type="EMBL" id="GHC68530.1"/>
    </source>
</evidence>
<protein>
    <recommendedName>
        <fullName evidence="3">DUF982 domain-containing protein</fullName>
    </recommendedName>
</protein>
<dbReference type="RefSeq" id="WP_189489149.1">
    <property type="nucleotide sequence ID" value="NZ_BMZO01000004.1"/>
</dbReference>
<evidence type="ECO:0008006" key="3">
    <source>
        <dbReference type="Google" id="ProtNLM"/>
    </source>
</evidence>